<keyword evidence="3" id="KW-0238">DNA-binding</keyword>
<proteinExistence type="inferred from homology"/>
<dbReference type="PRINTS" id="PR00039">
    <property type="entry name" value="HTHLYSR"/>
</dbReference>
<dbReference type="GO" id="GO:0006351">
    <property type="term" value="P:DNA-templated transcription"/>
    <property type="evidence" value="ECO:0007669"/>
    <property type="project" value="TreeGrafter"/>
</dbReference>
<evidence type="ECO:0000313" key="6">
    <source>
        <dbReference type="EMBL" id="BCG23346.1"/>
    </source>
</evidence>
<dbReference type="Gene3D" id="1.10.10.10">
    <property type="entry name" value="Winged helix-like DNA-binding domain superfamily/Winged helix DNA-binding domain"/>
    <property type="match status" value="1"/>
</dbReference>
<sequence>MPRPDINRFGEMDVFVRVVETGGFTSAARACGITPSAVSKLVSRLEARLGARLFNRSTRRLGLTPEGERFYQRSLGILADLNEAEREAGASARPHGRVCISCNVPIGRQYLIPVLPEFLALYPEVTLDISLTDAVVDLLETRADVAIRSGPLKDSGLVARKLGDSAHHVVAAPAYLARHGAPATPAELAGHNCLNFNYQRAGRDWPFTGIEDEHEAPRGNLLISDGDALRHLALEGLGLARLASFQVHDDLREGRLQAVLEDYNPGDSKPIHALYVGQGGHLPTRVRVLLDFLAERMRLP</sequence>
<evidence type="ECO:0000256" key="3">
    <source>
        <dbReference type="ARBA" id="ARBA00023125"/>
    </source>
</evidence>
<evidence type="ECO:0000313" key="7">
    <source>
        <dbReference type="EMBL" id="GJN51390.1"/>
    </source>
</evidence>
<dbReference type="GO" id="GO:0003700">
    <property type="term" value="F:DNA-binding transcription factor activity"/>
    <property type="evidence" value="ECO:0007669"/>
    <property type="project" value="InterPro"/>
</dbReference>
<dbReference type="Pfam" id="PF00126">
    <property type="entry name" value="HTH_1"/>
    <property type="match status" value="1"/>
</dbReference>
<dbReference type="InterPro" id="IPR058163">
    <property type="entry name" value="LysR-type_TF_proteobact-type"/>
</dbReference>
<comment type="similarity">
    <text evidence="1">Belongs to the LysR transcriptional regulatory family.</text>
</comment>
<dbReference type="SUPFAM" id="SSF46785">
    <property type="entry name" value="Winged helix' DNA-binding domain"/>
    <property type="match status" value="1"/>
</dbReference>
<dbReference type="PANTHER" id="PTHR30537:SF71">
    <property type="entry name" value="TRANSCRIPTIONAL REGULATORY PROTEIN"/>
    <property type="match status" value="1"/>
</dbReference>
<evidence type="ECO:0000256" key="4">
    <source>
        <dbReference type="ARBA" id="ARBA00023163"/>
    </source>
</evidence>
<dbReference type="AlphaFoldDB" id="A0A6J4E2A6"/>
<dbReference type="Pfam" id="PF03466">
    <property type="entry name" value="LysR_substrate"/>
    <property type="match status" value="1"/>
</dbReference>
<dbReference type="InterPro" id="IPR000847">
    <property type="entry name" value="LysR_HTH_N"/>
</dbReference>
<dbReference type="InterPro" id="IPR005119">
    <property type="entry name" value="LysR_subst-bd"/>
</dbReference>
<dbReference type="GO" id="GO:0043565">
    <property type="term" value="F:sequence-specific DNA binding"/>
    <property type="evidence" value="ECO:0007669"/>
    <property type="project" value="TreeGrafter"/>
</dbReference>
<keyword evidence="2" id="KW-0805">Transcription regulation</keyword>
<evidence type="ECO:0000259" key="5">
    <source>
        <dbReference type="PROSITE" id="PS50931"/>
    </source>
</evidence>
<dbReference type="EMBL" id="BQKM01000002">
    <property type="protein sequence ID" value="GJN51390.1"/>
    <property type="molecule type" value="Genomic_DNA"/>
</dbReference>
<keyword evidence="9" id="KW-1185">Reference proteome</keyword>
<dbReference type="KEGG" id="ptw:TUM18999_15370"/>
<dbReference type="Proteomes" id="UP001054892">
    <property type="component" value="Unassembled WGS sequence"/>
</dbReference>
<dbReference type="PROSITE" id="PS50931">
    <property type="entry name" value="HTH_LYSR"/>
    <property type="match status" value="1"/>
</dbReference>
<evidence type="ECO:0000313" key="9">
    <source>
        <dbReference type="Proteomes" id="UP001054892"/>
    </source>
</evidence>
<keyword evidence="4" id="KW-0804">Transcription</keyword>
<organism evidence="6 8">
    <name type="scientific">Pseudomonas tohonis</name>
    <dbReference type="NCBI Taxonomy" id="2725477"/>
    <lineage>
        <taxon>Bacteria</taxon>
        <taxon>Pseudomonadati</taxon>
        <taxon>Pseudomonadota</taxon>
        <taxon>Gammaproteobacteria</taxon>
        <taxon>Pseudomonadales</taxon>
        <taxon>Pseudomonadaceae</taxon>
        <taxon>Pseudomonas</taxon>
    </lineage>
</organism>
<evidence type="ECO:0000313" key="8">
    <source>
        <dbReference type="Proteomes" id="UP000509383"/>
    </source>
</evidence>
<dbReference type="PANTHER" id="PTHR30537">
    <property type="entry name" value="HTH-TYPE TRANSCRIPTIONAL REGULATOR"/>
    <property type="match status" value="1"/>
</dbReference>
<dbReference type="Gene3D" id="3.40.190.290">
    <property type="match status" value="1"/>
</dbReference>
<protein>
    <submittedName>
        <fullName evidence="6">Transcriptional regulator</fullName>
    </submittedName>
</protein>
<dbReference type="InterPro" id="IPR036388">
    <property type="entry name" value="WH-like_DNA-bd_sf"/>
</dbReference>
<dbReference type="FunFam" id="1.10.10.10:FF:000001">
    <property type="entry name" value="LysR family transcriptional regulator"/>
    <property type="match status" value="1"/>
</dbReference>
<evidence type="ECO:0000256" key="1">
    <source>
        <dbReference type="ARBA" id="ARBA00009437"/>
    </source>
</evidence>
<dbReference type="Proteomes" id="UP000509383">
    <property type="component" value="Chromosome"/>
</dbReference>
<dbReference type="RefSeq" id="WP_173176415.1">
    <property type="nucleotide sequence ID" value="NZ_AP023189.1"/>
</dbReference>
<dbReference type="InterPro" id="IPR036390">
    <property type="entry name" value="WH_DNA-bd_sf"/>
</dbReference>
<dbReference type="SUPFAM" id="SSF53850">
    <property type="entry name" value="Periplasmic binding protein-like II"/>
    <property type="match status" value="1"/>
</dbReference>
<dbReference type="FunFam" id="3.40.190.290:FF:000001">
    <property type="entry name" value="Transcriptional regulator, LysR family"/>
    <property type="match status" value="1"/>
</dbReference>
<dbReference type="EMBL" id="AP023189">
    <property type="protein sequence ID" value="BCG23346.1"/>
    <property type="molecule type" value="Genomic_DNA"/>
</dbReference>
<feature type="domain" description="HTH lysR-type" evidence="5">
    <location>
        <begin position="14"/>
        <end position="64"/>
    </location>
</feature>
<reference evidence="6 8" key="1">
    <citation type="submission" date="2020-05" db="EMBL/GenBank/DDBJ databases">
        <title>Characterization of novel class B3 metallo-beta-lactamase from novel Pseudomonas species.</title>
        <authorList>
            <person name="Yamada K."/>
            <person name="Aoki K."/>
            <person name="Ishii Y."/>
        </authorList>
    </citation>
    <scope>NUCLEOTIDE SEQUENCE [LARGE SCALE GENOMIC DNA]</scope>
    <source>
        <strain evidence="6 8">TUM18999</strain>
        <strain evidence="7 9">TUM20286</strain>
    </source>
</reference>
<gene>
    <name evidence="6" type="ORF">TUM18999_15370</name>
    <name evidence="7" type="ORF">TUM20286_11420</name>
</gene>
<evidence type="ECO:0000256" key="2">
    <source>
        <dbReference type="ARBA" id="ARBA00023015"/>
    </source>
</evidence>
<accession>A0A6J4E2A6</accession>
<name>A0A6J4E2A6_9PSED</name>